<accession>A0A246JRJ5</accession>
<comment type="caution">
    <text evidence="2">The sequence shown here is derived from an EMBL/GenBank/DDBJ whole genome shotgun (WGS) entry which is preliminary data.</text>
</comment>
<feature type="domain" description="DUF6671" evidence="1">
    <location>
        <begin position="80"/>
        <end position="287"/>
    </location>
</feature>
<evidence type="ECO:0000259" key="1">
    <source>
        <dbReference type="Pfam" id="PF20376"/>
    </source>
</evidence>
<name>A0A246JRJ5_9SPHN</name>
<proteinExistence type="predicted"/>
<keyword evidence="3" id="KW-1185">Reference proteome</keyword>
<protein>
    <recommendedName>
        <fullName evidence="1">DUF6671 domain-containing protein</fullName>
    </recommendedName>
</protein>
<dbReference type="EMBL" id="NISK01000003">
    <property type="protein sequence ID" value="OWQ95637.1"/>
    <property type="molecule type" value="Genomic_DNA"/>
</dbReference>
<evidence type="ECO:0000313" key="2">
    <source>
        <dbReference type="EMBL" id="OWQ95637.1"/>
    </source>
</evidence>
<dbReference type="OrthoDB" id="9793837at2"/>
<dbReference type="AlphaFoldDB" id="A0A246JRJ5"/>
<gene>
    <name evidence="2" type="ORF">CDQ92_12650</name>
</gene>
<dbReference type="RefSeq" id="WP_037555242.1">
    <property type="nucleotide sequence ID" value="NZ_BMMC01000002.1"/>
</dbReference>
<reference evidence="2 3" key="1">
    <citation type="journal article" date="2010" name="Int. J. Syst. Evol. Microbiol.">
        <title>Sphingopyxis bauzanensis sp. nov., a psychrophilic bacterium isolated from soil.</title>
        <authorList>
            <person name="Zhang D.C."/>
            <person name="Liu H.C."/>
            <person name="Xin Y.H."/>
            <person name="Zhou Y.G."/>
            <person name="Schinner F."/>
            <person name="Margesin R."/>
        </authorList>
    </citation>
    <scope>NUCLEOTIDE SEQUENCE [LARGE SCALE GENOMIC DNA]</scope>
    <source>
        <strain evidence="2 3">DSM 22271</strain>
    </source>
</reference>
<evidence type="ECO:0000313" key="3">
    <source>
        <dbReference type="Proteomes" id="UP000197361"/>
    </source>
</evidence>
<dbReference type="InterPro" id="IPR046612">
    <property type="entry name" value="DUF6671"/>
</dbReference>
<organism evidence="2 3">
    <name type="scientific">Sphingopyxis bauzanensis</name>
    <dbReference type="NCBI Taxonomy" id="651663"/>
    <lineage>
        <taxon>Bacteria</taxon>
        <taxon>Pseudomonadati</taxon>
        <taxon>Pseudomonadota</taxon>
        <taxon>Alphaproteobacteria</taxon>
        <taxon>Sphingomonadales</taxon>
        <taxon>Sphingomonadaceae</taxon>
        <taxon>Sphingopyxis</taxon>
    </lineage>
</organism>
<sequence length="287" mass="31268">MRPAVRPYDDELAVLATMHGKERVIHPLLKRALGLHVAVSRDIDTDWFGTFSRDVERTGTQIDAARAKISAAFAATPEATVAIASEGSFGPHPYIPFVPLAREIVMLADRTRGIEVIGYHACLETNFSHAVVSNVESALEFASRLQFPKHGLLVIGCRDGQPAPERVLLKDIADANDLTDAVERVVSICGTAFIETDMRAHRNPTRMRGIKRATLDLVRRYRSSCPVCAAPGFAVTRRLTGLPCSWCHGPTDAIRAEVMSCVLCDHRVERPMAAVSADPGSCGQCNP</sequence>
<dbReference type="Pfam" id="PF20376">
    <property type="entry name" value="DUF6671"/>
    <property type="match status" value="1"/>
</dbReference>
<dbReference type="Proteomes" id="UP000197361">
    <property type="component" value="Unassembled WGS sequence"/>
</dbReference>